<dbReference type="AlphaFoldDB" id="A0A224YLM2"/>
<feature type="transmembrane region" description="Helical" evidence="1">
    <location>
        <begin position="56"/>
        <end position="83"/>
    </location>
</feature>
<proteinExistence type="predicted"/>
<sequence>MKKSSVAFLSVLPAPVSLHFLFFFSHPTQPCASVSHVLRKTIVVTVFFPVFLDTKYFLLILVARAHLSHCFITFFFFTLSFVVM</sequence>
<keyword evidence="1" id="KW-1133">Transmembrane helix</keyword>
<name>A0A224YLM2_9ACAR</name>
<keyword evidence="1" id="KW-0472">Membrane</keyword>
<dbReference type="EMBL" id="GFPF01003534">
    <property type="protein sequence ID" value="MAA14680.1"/>
    <property type="molecule type" value="Transcribed_RNA"/>
</dbReference>
<evidence type="ECO:0000256" key="1">
    <source>
        <dbReference type="SAM" id="Phobius"/>
    </source>
</evidence>
<accession>A0A224YLM2</accession>
<keyword evidence="1" id="KW-0812">Transmembrane</keyword>
<protein>
    <submittedName>
        <fullName evidence="2">Uncharacterized protein</fullName>
    </submittedName>
</protein>
<reference evidence="2" key="1">
    <citation type="journal article" date="2017" name="Parasit. Vectors">
        <title>Sialotranscriptomics of Rhipicephalus zambeziensis reveals intricate expression profiles of secretory proteins and suggests tight temporal transcriptional regulation during blood-feeding.</title>
        <authorList>
            <person name="de Castro M.H."/>
            <person name="de Klerk D."/>
            <person name="Pienaar R."/>
            <person name="Rees D.J.G."/>
            <person name="Mans B.J."/>
        </authorList>
    </citation>
    <scope>NUCLEOTIDE SEQUENCE</scope>
    <source>
        <tissue evidence="2">Salivary glands</tissue>
    </source>
</reference>
<evidence type="ECO:0000313" key="2">
    <source>
        <dbReference type="EMBL" id="MAA14680.1"/>
    </source>
</evidence>
<organism evidence="2">
    <name type="scientific">Rhipicephalus zambeziensis</name>
    <dbReference type="NCBI Taxonomy" id="60191"/>
    <lineage>
        <taxon>Eukaryota</taxon>
        <taxon>Metazoa</taxon>
        <taxon>Ecdysozoa</taxon>
        <taxon>Arthropoda</taxon>
        <taxon>Chelicerata</taxon>
        <taxon>Arachnida</taxon>
        <taxon>Acari</taxon>
        <taxon>Parasitiformes</taxon>
        <taxon>Ixodida</taxon>
        <taxon>Ixodoidea</taxon>
        <taxon>Ixodidae</taxon>
        <taxon>Rhipicephalinae</taxon>
        <taxon>Rhipicephalus</taxon>
        <taxon>Rhipicephalus</taxon>
    </lineage>
</organism>